<dbReference type="Gene3D" id="3.40.50.720">
    <property type="entry name" value="NAD(P)-binding Rossmann-like Domain"/>
    <property type="match status" value="1"/>
</dbReference>
<feature type="domain" description="Semialdehyde dehydrogenase NAD-binding" evidence="8">
    <location>
        <begin position="4"/>
        <end position="136"/>
    </location>
</feature>
<protein>
    <recommendedName>
        <fullName evidence="5">N-acetyl-gamma-glutamyl-phosphate reductase</fullName>
        <shortName evidence="5">AGPR</shortName>
        <ecNumber evidence="5">1.2.1.38</ecNumber>
    </recommendedName>
    <alternativeName>
        <fullName evidence="5">N-acetyl-glutamate semialdehyde dehydrogenase</fullName>
        <shortName evidence="5">NAGSA dehydrogenase</shortName>
    </alternativeName>
</protein>
<dbReference type="InterPro" id="IPR000706">
    <property type="entry name" value="AGPR_type-1"/>
</dbReference>
<accession>A0ABV7WMB9</accession>
<dbReference type="PANTHER" id="PTHR32338">
    <property type="entry name" value="N-ACETYL-GAMMA-GLUTAMYL-PHOSPHATE REDUCTASE, CHLOROPLASTIC-RELATED-RELATED"/>
    <property type="match status" value="1"/>
</dbReference>
<keyword evidence="10" id="KW-1185">Reference proteome</keyword>
<dbReference type="InterPro" id="IPR023013">
    <property type="entry name" value="AGPR_AS"/>
</dbReference>
<evidence type="ECO:0000256" key="4">
    <source>
        <dbReference type="ARBA" id="ARBA00023002"/>
    </source>
</evidence>
<dbReference type="SMART" id="SM00859">
    <property type="entry name" value="Semialdhyde_dh"/>
    <property type="match status" value="1"/>
</dbReference>
<evidence type="ECO:0000256" key="3">
    <source>
        <dbReference type="ARBA" id="ARBA00022857"/>
    </source>
</evidence>
<dbReference type="CDD" id="cd24148">
    <property type="entry name" value="AGPR_1_actinobacAGPR_like"/>
    <property type="match status" value="1"/>
</dbReference>
<organism evidence="9 10">
    <name type="scientific">Aquipuribacter hungaricus</name>
    <dbReference type="NCBI Taxonomy" id="545624"/>
    <lineage>
        <taxon>Bacteria</taxon>
        <taxon>Bacillati</taxon>
        <taxon>Actinomycetota</taxon>
        <taxon>Actinomycetes</taxon>
        <taxon>Micrococcales</taxon>
        <taxon>Intrasporangiaceae</taxon>
        <taxon>Aquipuribacter</taxon>
    </lineage>
</organism>
<dbReference type="GO" id="GO:0003942">
    <property type="term" value="F:N-acetyl-gamma-glutamyl-phosphate reductase activity"/>
    <property type="evidence" value="ECO:0007669"/>
    <property type="project" value="UniProtKB-EC"/>
</dbReference>
<gene>
    <name evidence="5 9" type="primary">argC</name>
    <name evidence="9" type="ORF">ACFOLH_18250</name>
</gene>
<dbReference type="InterPro" id="IPR058924">
    <property type="entry name" value="AGPR_dimerisation_dom"/>
</dbReference>
<dbReference type="CDD" id="cd23934">
    <property type="entry name" value="AGPR_1_C"/>
    <property type="match status" value="1"/>
</dbReference>
<comment type="subcellular location">
    <subcellularLocation>
        <location evidence="5">Cytoplasm</location>
    </subcellularLocation>
</comment>
<keyword evidence="2 5" id="KW-0028">Amino-acid biosynthesis</keyword>
<dbReference type="RefSeq" id="WP_340293218.1">
    <property type="nucleotide sequence ID" value="NZ_JBBEOI010000100.1"/>
</dbReference>
<proteinExistence type="inferred from homology"/>
<dbReference type="InterPro" id="IPR036291">
    <property type="entry name" value="NAD(P)-bd_dom_sf"/>
</dbReference>
<feature type="compositionally biased region" description="Basic and acidic residues" evidence="7">
    <location>
        <begin position="129"/>
        <end position="141"/>
    </location>
</feature>
<keyword evidence="4 5" id="KW-0560">Oxidoreductase</keyword>
<keyword evidence="3 5" id="KW-0521">NADP</keyword>
<sequence>MTYNVAVAGASGYAGGELLRLLTGHPDLRVGALTAASSAGSTLDEHHPHLVDLAGTVLQETRPDTLAGHDVVALALPHGHSAEVAEQLGPDVLVVDLAADHRLTDPTAWQEFYGSDHAGSWPYALPELPHADGSRQRDRLPGVDPSAPRRLAVPGCYPTAVSLALAPGMAAGLLEAEDVVVVAASGTTGAGRAVKPHLLGSEVMGSMSPYGVGGGHRHTPEVEQNLALAAGRPVLVSFTPTLAPMPRGILATCTARVVPGTTAAQVRDAWAAAYADEPFVHLLPEGRWPRTADTLGANTVHLQVALDPRAGRVVVVAAVDNLVKGTAGAAVQAVNLALGLPETTGLTTTGLAP</sequence>
<dbReference type="EMBL" id="JBHRWW010000020">
    <property type="protein sequence ID" value="MFC3690293.1"/>
    <property type="molecule type" value="Genomic_DNA"/>
</dbReference>
<dbReference type="EC" id="1.2.1.38" evidence="5"/>
<dbReference type="InterPro" id="IPR050085">
    <property type="entry name" value="AGPR"/>
</dbReference>
<name>A0ABV7WMB9_9MICO</name>
<evidence type="ECO:0000256" key="1">
    <source>
        <dbReference type="ARBA" id="ARBA00022571"/>
    </source>
</evidence>
<evidence type="ECO:0000256" key="6">
    <source>
        <dbReference type="PROSITE-ProRule" id="PRU10010"/>
    </source>
</evidence>
<evidence type="ECO:0000256" key="7">
    <source>
        <dbReference type="SAM" id="MobiDB-lite"/>
    </source>
</evidence>
<evidence type="ECO:0000313" key="10">
    <source>
        <dbReference type="Proteomes" id="UP001595685"/>
    </source>
</evidence>
<evidence type="ECO:0000256" key="5">
    <source>
        <dbReference type="HAMAP-Rule" id="MF_00150"/>
    </source>
</evidence>
<comment type="pathway">
    <text evidence="5">Amino-acid biosynthesis; L-arginine biosynthesis; N(2)-acetyl-L-ornithine from L-glutamate: step 3/4.</text>
</comment>
<feature type="active site" evidence="5 6">
    <location>
        <position position="156"/>
    </location>
</feature>
<dbReference type="Pfam" id="PF22698">
    <property type="entry name" value="Semialdhyde_dhC_1"/>
    <property type="match status" value="1"/>
</dbReference>
<feature type="region of interest" description="Disordered" evidence="7">
    <location>
        <begin position="127"/>
        <end position="146"/>
    </location>
</feature>
<dbReference type="HAMAP" id="MF_00150">
    <property type="entry name" value="ArgC_type1"/>
    <property type="match status" value="1"/>
</dbReference>
<comment type="similarity">
    <text evidence="5">Belongs to the NAGSA dehydrogenase family. Type 1 subfamily.</text>
</comment>
<keyword evidence="1 5" id="KW-0055">Arginine biosynthesis</keyword>
<dbReference type="Proteomes" id="UP001595685">
    <property type="component" value="Unassembled WGS sequence"/>
</dbReference>
<dbReference type="PANTHER" id="PTHR32338:SF10">
    <property type="entry name" value="N-ACETYL-GAMMA-GLUTAMYL-PHOSPHATE REDUCTASE, CHLOROPLASTIC-RELATED"/>
    <property type="match status" value="1"/>
</dbReference>
<dbReference type="Pfam" id="PF01118">
    <property type="entry name" value="Semialdhyde_dh"/>
    <property type="match status" value="1"/>
</dbReference>
<comment type="catalytic activity">
    <reaction evidence="5">
        <text>N-acetyl-L-glutamate 5-semialdehyde + phosphate + NADP(+) = N-acetyl-L-glutamyl 5-phosphate + NADPH + H(+)</text>
        <dbReference type="Rhea" id="RHEA:21588"/>
        <dbReference type="ChEBI" id="CHEBI:15378"/>
        <dbReference type="ChEBI" id="CHEBI:29123"/>
        <dbReference type="ChEBI" id="CHEBI:43474"/>
        <dbReference type="ChEBI" id="CHEBI:57783"/>
        <dbReference type="ChEBI" id="CHEBI:57936"/>
        <dbReference type="ChEBI" id="CHEBI:58349"/>
        <dbReference type="EC" id="1.2.1.38"/>
    </reaction>
</comment>
<dbReference type="Gene3D" id="3.30.360.10">
    <property type="entry name" value="Dihydrodipicolinate Reductase, domain 2"/>
    <property type="match status" value="1"/>
</dbReference>
<dbReference type="InterPro" id="IPR000534">
    <property type="entry name" value="Semialdehyde_DH_NAD-bd"/>
</dbReference>
<evidence type="ECO:0000313" key="9">
    <source>
        <dbReference type="EMBL" id="MFC3690293.1"/>
    </source>
</evidence>
<keyword evidence="5" id="KW-0963">Cytoplasm</keyword>
<comment type="function">
    <text evidence="5">Catalyzes the NADPH-dependent reduction of N-acetyl-5-glutamyl phosphate to yield N-acetyl-L-glutamate 5-semialdehyde.</text>
</comment>
<evidence type="ECO:0000256" key="2">
    <source>
        <dbReference type="ARBA" id="ARBA00022605"/>
    </source>
</evidence>
<comment type="caution">
    <text evidence="9">The sequence shown here is derived from an EMBL/GenBank/DDBJ whole genome shotgun (WGS) entry which is preliminary data.</text>
</comment>
<dbReference type="PROSITE" id="PS01224">
    <property type="entry name" value="ARGC"/>
    <property type="match status" value="1"/>
</dbReference>
<dbReference type="NCBIfam" id="TIGR01850">
    <property type="entry name" value="argC"/>
    <property type="match status" value="1"/>
</dbReference>
<dbReference type="SUPFAM" id="SSF51735">
    <property type="entry name" value="NAD(P)-binding Rossmann-fold domains"/>
    <property type="match status" value="1"/>
</dbReference>
<dbReference type="SUPFAM" id="SSF55347">
    <property type="entry name" value="Glyceraldehyde-3-phosphate dehydrogenase-like, C-terminal domain"/>
    <property type="match status" value="1"/>
</dbReference>
<evidence type="ECO:0000259" key="8">
    <source>
        <dbReference type="SMART" id="SM00859"/>
    </source>
</evidence>
<reference evidence="10" key="1">
    <citation type="journal article" date="2019" name="Int. J. Syst. Evol. Microbiol.">
        <title>The Global Catalogue of Microorganisms (GCM) 10K type strain sequencing project: providing services to taxonomists for standard genome sequencing and annotation.</title>
        <authorList>
            <consortium name="The Broad Institute Genomics Platform"/>
            <consortium name="The Broad Institute Genome Sequencing Center for Infectious Disease"/>
            <person name="Wu L."/>
            <person name="Ma J."/>
        </authorList>
    </citation>
    <scope>NUCLEOTIDE SEQUENCE [LARGE SCALE GENOMIC DNA]</scope>
    <source>
        <strain evidence="10">NCAIM B.02333</strain>
    </source>
</reference>